<dbReference type="EMBL" id="NEDR01000002">
    <property type="protein sequence ID" value="OXB26571.1"/>
    <property type="molecule type" value="Genomic_DNA"/>
</dbReference>
<dbReference type="Proteomes" id="UP000198358">
    <property type="component" value="Unassembled WGS sequence"/>
</dbReference>
<name>A0AB36P9Z9_SHIFL</name>
<accession>A0AB36P9Z9</accession>
<sequence length="57" mass="6804">MGASFYNSVHKIHFTHFGDIATSINYDGHCNYSQQDDSFTMGSWNHGHEWRMVRYYR</sequence>
<protein>
    <submittedName>
        <fullName evidence="1">Uncharacterized protein</fullName>
    </submittedName>
</protein>
<organism evidence="1 2">
    <name type="scientific">Shigella flexneri 2a str. 301</name>
    <dbReference type="NCBI Taxonomy" id="198214"/>
    <lineage>
        <taxon>Bacteria</taxon>
        <taxon>Pseudomonadati</taxon>
        <taxon>Pseudomonadota</taxon>
        <taxon>Gammaproteobacteria</taxon>
        <taxon>Enterobacterales</taxon>
        <taxon>Enterobacteriaceae</taxon>
        <taxon>Shigella</taxon>
    </lineage>
</organism>
<reference evidence="1 2" key="1">
    <citation type="submission" date="2017-04" db="EMBL/GenBank/DDBJ databases">
        <title>Shigella flexneri 2a str. 301 Sequencing.</title>
        <authorList>
            <person name="Zhu Z."/>
        </authorList>
    </citation>
    <scope>NUCLEOTIDE SEQUENCE [LARGE SCALE GENOMIC DNA]</scope>
    <source>
        <strain evidence="1 2">301</strain>
    </source>
</reference>
<gene>
    <name evidence="1" type="ORF">SF301_2993</name>
</gene>
<evidence type="ECO:0000313" key="2">
    <source>
        <dbReference type="Proteomes" id="UP000198358"/>
    </source>
</evidence>
<evidence type="ECO:0000313" key="1">
    <source>
        <dbReference type="EMBL" id="OXB26571.1"/>
    </source>
</evidence>
<proteinExistence type="predicted"/>
<comment type="caution">
    <text evidence="1">The sequence shown here is derived from an EMBL/GenBank/DDBJ whole genome shotgun (WGS) entry which is preliminary data.</text>
</comment>
<dbReference type="AlphaFoldDB" id="A0AB36P9Z9"/>